<gene>
    <name evidence="1" type="ORF">SBRY_40108</name>
</gene>
<accession>A0A9W4H2A7</accession>
<keyword evidence="2" id="KW-1185">Reference proteome</keyword>
<proteinExistence type="predicted"/>
<comment type="caution">
    <text evidence="1">The sequence shown here is derived from an EMBL/GenBank/DDBJ whole genome shotgun (WGS) entry which is preliminary data.</text>
</comment>
<name>A0A9W4H2A7_9ACTN</name>
<dbReference type="EMBL" id="CAJVAX010000018">
    <property type="protein sequence ID" value="CAG7645243.1"/>
    <property type="molecule type" value="Genomic_DNA"/>
</dbReference>
<evidence type="ECO:0000313" key="1">
    <source>
        <dbReference type="EMBL" id="CAG7645243.1"/>
    </source>
</evidence>
<protein>
    <submittedName>
        <fullName evidence="1">Uncharacterized protein</fullName>
    </submittedName>
</protein>
<dbReference type="AlphaFoldDB" id="A0A9W4H2A7"/>
<sequence>MRHAGVHAEGRGLGRERCVGARGRLARAFPVLAGRCAGALRPAALRPGAGAAGTCVTAGYRVWAS</sequence>
<reference evidence="1" key="1">
    <citation type="submission" date="2021-06" db="EMBL/GenBank/DDBJ databases">
        <authorList>
            <person name="Arsene-Ploetze F."/>
        </authorList>
    </citation>
    <scope>NUCLEOTIDE SEQUENCE</scope>
    <source>
        <strain evidence="1">SBRY1</strain>
    </source>
</reference>
<evidence type="ECO:0000313" key="2">
    <source>
        <dbReference type="Proteomes" id="UP001153328"/>
    </source>
</evidence>
<dbReference type="Proteomes" id="UP001153328">
    <property type="component" value="Unassembled WGS sequence"/>
</dbReference>
<organism evidence="1 2">
    <name type="scientific">Actinacidiphila bryophytorum</name>
    <dbReference type="NCBI Taxonomy" id="1436133"/>
    <lineage>
        <taxon>Bacteria</taxon>
        <taxon>Bacillati</taxon>
        <taxon>Actinomycetota</taxon>
        <taxon>Actinomycetes</taxon>
        <taxon>Kitasatosporales</taxon>
        <taxon>Streptomycetaceae</taxon>
        <taxon>Actinacidiphila</taxon>
    </lineage>
</organism>